<keyword evidence="4" id="KW-0479">Metal-binding</keyword>
<evidence type="ECO:0000256" key="7">
    <source>
        <dbReference type="ARBA" id="ARBA00047365"/>
    </source>
</evidence>
<dbReference type="PROSITE" id="PS51379">
    <property type="entry name" value="4FE4S_FER_2"/>
    <property type="match status" value="2"/>
</dbReference>
<reference evidence="10" key="2">
    <citation type="submission" date="2020-10" db="EMBL/GenBank/DDBJ databases">
        <title>Comparative genomics of the Acetobacterium genus.</title>
        <authorList>
            <person name="Marshall C."/>
            <person name="May H."/>
            <person name="Norman S."/>
        </authorList>
    </citation>
    <scope>NUCLEOTIDE SEQUENCE</scope>
    <source>
        <strain evidence="10">DER-2019</strain>
    </source>
</reference>
<dbReference type="Gene3D" id="3.30.70.20">
    <property type="match status" value="1"/>
</dbReference>
<keyword evidence="2" id="KW-0004">4Fe-4S</keyword>
<evidence type="ECO:0000259" key="8">
    <source>
        <dbReference type="PROSITE" id="PS51379"/>
    </source>
</evidence>
<evidence type="ECO:0000256" key="3">
    <source>
        <dbReference type="ARBA" id="ARBA00022691"/>
    </source>
</evidence>
<evidence type="ECO:0000313" key="11">
    <source>
        <dbReference type="Proteomes" id="UP000616595"/>
    </source>
</evidence>
<dbReference type="Proteomes" id="UP000616595">
    <property type="component" value="Unassembled WGS sequence"/>
</dbReference>
<feature type="domain" description="Radical SAM core" evidence="9">
    <location>
        <begin position="19"/>
        <end position="313"/>
    </location>
</feature>
<comment type="catalytic activity">
    <reaction evidence="7">
        <text>glycyl-[protein] + reduced [flavodoxin] + S-adenosyl-L-methionine = glycin-2-yl radical-[protein] + semiquinone [flavodoxin] + 5'-deoxyadenosine + L-methionine + H(+)</text>
        <dbReference type="Rhea" id="RHEA:61976"/>
        <dbReference type="Rhea" id="RHEA-COMP:10622"/>
        <dbReference type="Rhea" id="RHEA-COMP:14480"/>
        <dbReference type="Rhea" id="RHEA-COMP:15993"/>
        <dbReference type="Rhea" id="RHEA-COMP:15994"/>
        <dbReference type="ChEBI" id="CHEBI:15378"/>
        <dbReference type="ChEBI" id="CHEBI:17319"/>
        <dbReference type="ChEBI" id="CHEBI:29947"/>
        <dbReference type="ChEBI" id="CHEBI:32722"/>
        <dbReference type="ChEBI" id="CHEBI:57618"/>
        <dbReference type="ChEBI" id="CHEBI:57844"/>
        <dbReference type="ChEBI" id="CHEBI:59789"/>
        <dbReference type="ChEBI" id="CHEBI:140311"/>
    </reaction>
</comment>
<dbReference type="SUPFAM" id="SSF54862">
    <property type="entry name" value="4Fe-4S ferredoxins"/>
    <property type="match status" value="1"/>
</dbReference>
<dbReference type="PANTHER" id="PTHR30352">
    <property type="entry name" value="PYRUVATE FORMATE-LYASE-ACTIVATING ENZYME"/>
    <property type="match status" value="1"/>
</dbReference>
<sequence length="319" mass="34753">MKESDLTGKVYDIQGFSVQDGPGIRTTVFLKGCPLRCPWCHSPESQSFAAQLSWMAMRCIGVEKCGKCLTACTKGAITSGEITKSIGIGEAIKLIHVNRLLCDDCGDCARACHPGGLSMCGADYQVDDLLKQLCRDIPFYEQSGGGVTVSGGEALSQPEFTLKLLQGLKAQGVHTALDTTGFSDYKNIDAVLPYVDLFLYDLKHMDSEQHKKAIGVPNERILENAQKIAAAGGKLQIRIPVIPSFNDSEKNIKSTGKFCKSLGKAVTLVQILPYHNMGVAKYLRICDDPKVLEAEPPSEEKIQNLKKILECFALKVTVH</sequence>
<feature type="domain" description="4Fe-4S ferredoxin-type" evidence="8">
    <location>
        <begin position="50"/>
        <end position="82"/>
    </location>
</feature>
<dbReference type="Pfam" id="PF04055">
    <property type="entry name" value="Radical_SAM"/>
    <property type="match status" value="1"/>
</dbReference>
<dbReference type="EMBL" id="WJBD01000020">
    <property type="protein sequence ID" value="MBC3889572.1"/>
    <property type="molecule type" value="Genomic_DNA"/>
</dbReference>
<dbReference type="SFLD" id="SFLDG01118">
    <property type="entry name" value="activating_enzymes__group_2"/>
    <property type="match status" value="1"/>
</dbReference>
<evidence type="ECO:0000256" key="5">
    <source>
        <dbReference type="ARBA" id="ARBA00023004"/>
    </source>
</evidence>
<dbReference type="Pfam" id="PF13353">
    <property type="entry name" value="Fer4_12"/>
    <property type="match status" value="1"/>
</dbReference>
<reference evidence="10" key="1">
    <citation type="submission" date="2019-10" db="EMBL/GenBank/DDBJ databases">
        <authorList>
            <person name="Ross D.E."/>
            <person name="Gulliver D."/>
        </authorList>
    </citation>
    <scope>NUCLEOTIDE SEQUENCE</scope>
    <source>
        <strain evidence="10">DER-2019</strain>
    </source>
</reference>
<dbReference type="InterPro" id="IPR034457">
    <property type="entry name" value="Organic_radical-activating"/>
</dbReference>
<keyword evidence="6" id="KW-0411">Iron-sulfur</keyword>
<dbReference type="PROSITE" id="PS51918">
    <property type="entry name" value="RADICAL_SAM"/>
    <property type="match status" value="1"/>
</dbReference>
<evidence type="ECO:0000256" key="2">
    <source>
        <dbReference type="ARBA" id="ARBA00022485"/>
    </source>
</evidence>
<dbReference type="SFLD" id="SFLDS00029">
    <property type="entry name" value="Radical_SAM"/>
    <property type="match status" value="1"/>
</dbReference>
<dbReference type="InterPro" id="IPR013785">
    <property type="entry name" value="Aldolase_TIM"/>
</dbReference>
<dbReference type="PIRSF" id="PIRSF000371">
    <property type="entry name" value="PFL_act_enz"/>
    <property type="match status" value="1"/>
</dbReference>
<evidence type="ECO:0000256" key="1">
    <source>
        <dbReference type="ARBA" id="ARBA00001966"/>
    </source>
</evidence>
<dbReference type="SUPFAM" id="SSF102114">
    <property type="entry name" value="Radical SAM enzymes"/>
    <property type="match status" value="1"/>
</dbReference>
<comment type="cofactor">
    <cofactor evidence="1">
        <name>[4Fe-4S] cluster</name>
        <dbReference type="ChEBI" id="CHEBI:49883"/>
    </cofactor>
</comment>
<dbReference type="AlphaFoldDB" id="A0A923HYN4"/>
<dbReference type="GO" id="GO:0016491">
    <property type="term" value="F:oxidoreductase activity"/>
    <property type="evidence" value="ECO:0007669"/>
    <property type="project" value="InterPro"/>
</dbReference>
<proteinExistence type="predicted"/>
<accession>A0A923HYN4</accession>
<dbReference type="SFLD" id="SFLDG01066">
    <property type="entry name" value="organic_radical-activating_enz"/>
    <property type="match status" value="1"/>
</dbReference>
<dbReference type="GO" id="GO:0046872">
    <property type="term" value="F:metal ion binding"/>
    <property type="evidence" value="ECO:0007669"/>
    <property type="project" value="UniProtKB-KW"/>
</dbReference>
<dbReference type="PANTHER" id="PTHR30352:SF4">
    <property type="entry name" value="PYRUVATE FORMATE-LYASE 2-ACTIVATING ENZYME"/>
    <property type="match status" value="1"/>
</dbReference>
<keyword evidence="3" id="KW-0949">S-adenosyl-L-methionine</keyword>
<evidence type="ECO:0000313" key="10">
    <source>
        <dbReference type="EMBL" id="MBC3889572.1"/>
    </source>
</evidence>
<evidence type="ECO:0000259" key="9">
    <source>
        <dbReference type="PROSITE" id="PS51918"/>
    </source>
</evidence>
<keyword evidence="5" id="KW-0408">Iron</keyword>
<dbReference type="OrthoDB" id="9782387at2"/>
<feature type="domain" description="4Fe-4S ferredoxin-type" evidence="8">
    <location>
        <begin position="93"/>
        <end position="122"/>
    </location>
</feature>
<evidence type="ECO:0000256" key="6">
    <source>
        <dbReference type="ARBA" id="ARBA00023014"/>
    </source>
</evidence>
<keyword evidence="11" id="KW-1185">Reference proteome</keyword>
<dbReference type="InterPro" id="IPR040074">
    <property type="entry name" value="BssD/PflA/YjjW"/>
</dbReference>
<name>A0A923HYN4_9FIRM</name>
<dbReference type="NCBIfam" id="TIGR02494">
    <property type="entry name" value="PFLE_PFLC"/>
    <property type="match status" value="1"/>
</dbReference>
<dbReference type="InterPro" id="IPR007197">
    <property type="entry name" value="rSAM"/>
</dbReference>
<dbReference type="InterPro" id="IPR012839">
    <property type="entry name" value="Organic_radical_activase"/>
</dbReference>
<evidence type="ECO:0000256" key="4">
    <source>
        <dbReference type="ARBA" id="ARBA00022723"/>
    </source>
</evidence>
<protein>
    <submittedName>
        <fullName evidence="10">Glycyl-radical enzyme activating protein</fullName>
    </submittedName>
</protein>
<comment type="caution">
    <text evidence="10">The sequence shown here is derived from an EMBL/GenBank/DDBJ whole genome shotgun (WGS) entry which is preliminary data.</text>
</comment>
<dbReference type="InterPro" id="IPR058240">
    <property type="entry name" value="rSAM_sf"/>
</dbReference>
<gene>
    <name evidence="10" type="ORF">GH810_14760</name>
</gene>
<dbReference type="RefSeq" id="WP_148568398.1">
    <property type="nucleotide sequence ID" value="NZ_RXYA01000017.1"/>
</dbReference>
<dbReference type="InterPro" id="IPR017896">
    <property type="entry name" value="4Fe4S_Fe-S-bd"/>
</dbReference>
<organism evidence="10 11">
    <name type="scientific">Acetobacterium paludosum</name>
    <dbReference type="NCBI Taxonomy" id="52693"/>
    <lineage>
        <taxon>Bacteria</taxon>
        <taxon>Bacillati</taxon>
        <taxon>Bacillota</taxon>
        <taxon>Clostridia</taxon>
        <taxon>Eubacteriales</taxon>
        <taxon>Eubacteriaceae</taxon>
        <taxon>Acetobacterium</taxon>
    </lineage>
</organism>
<dbReference type="GO" id="GO:0051539">
    <property type="term" value="F:4 iron, 4 sulfur cluster binding"/>
    <property type="evidence" value="ECO:0007669"/>
    <property type="project" value="UniProtKB-KW"/>
</dbReference>
<dbReference type="Gene3D" id="3.20.20.70">
    <property type="entry name" value="Aldolase class I"/>
    <property type="match status" value="1"/>
</dbReference>